<dbReference type="Proteomes" id="UP001266305">
    <property type="component" value="Unassembled WGS sequence"/>
</dbReference>
<feature type="compositionally biased region" description="Polar residues" evidence="1">
    <location>
        <begin position="47"/>
        <end position="56"/>
    </location>
</feature>
<evidence type="ECO:0000256" key="1">
    <source>
        <dbReference type="SAM" id="MobiDB-lite"/>
    </source>
</evidence>
<organism evidence="2 3">
    <name type="scientific">Saguinus oedipus</name>
    <name type="common">Cotton-top tamarin</name>
    <name type="synonym">Oedipomidas oedipus</name>
    <dbReference type="NCBI Taxonomy" id="9490"/>
    <lineage>
        <taxon>Eukaryota</taxon>
        <taxon>Metazoa</taxon>
        <taxon>Chordata</taxon>
        <taxon>Craniata</taxon>
        <taxon>Vertebrata</taxon>
        <taxon>Euteleostomi</taxon>
        <taxon>Mammalia</taxon>
        <taxon>Eutheria</taxon>
        <taxon>Euarchontoglires</taxon>
        <taxon>Primates</taxon>
        <taxon>Haplorrhini</taxon>
        <taxon>Platyrrhini</taxon>
        <taxon>Cebidae</taxon>
        <taxon>Callitrichinae</taxon>
        <taxon>Saguinus</taxon>
    </lineage>
</organism>
<dbReference type="EMBL" id="JASSZA010000007">
    <property type="protein sequence ID" value="KAK2105645.1"/>
    <property type="molecule type" value="Genomic_DNA"/>
</dbReference>
<name>A0ABQ9V993_SAGOE</name>
<feature type="compositionally biased region" description="Polar residues" evidence="1">
    <location>
        <begin position="13"/>
        <end position="23"/>
    </location>
</feature>
<keyword evidence="3" id="KW-1185">Reference proteome</keyword>
<accession>A0ABQ9V993</accession>
<feature type="compositionally biased region" description="Low complexity" evidence="1">
    <location>
        <begin position="106"/>
        <end position="119"/>
    </location>
</feature>
<evidence type="ECO:0000313" key="2">
    <source>
        <dbReference type="EMBL" id="KAK2105645.1"/>
    </source>
</evidence>
<sequence length="119" mass="12899">MGGDLSQRPPAPQQAQFGHSLEQTPHAGPLHQASKRSPWLPPGLTPQDPSDYTSRHSPWPSAPSETVTRARGTPLHCLSGTAKLRLGHQPHPEQPPPQHPTKATYSPLSLSLQLQLQPP</sequence>
<comment type="caution">
    <text evidence="2">The sequence shown here is derived from an EMBL/GenBank/DDBJ whole genome shotgun (WGS) entry which is preliminary data.</text>
</comment>
<evidence type="ECO:0000313" key="3">
    <source>
        <dbReference type="Proteomes" id="UP001266305"/>
    </source>
</evidence>
<reference evidence="2 3" key="1">
    <citation type="submission" date="2023-05" db="EMBL/GenBank/DDBJ databases">
        <title>B98-5 Cell Line De Novo Hybrid Assembly: An Optical Mapping Approach.</title>
        <authorList>
            <person name="Kananen K."/>
            <person name="Auerbach J.A."/>
            <person name="Kautto E."/>
            <person name="Blachly J.S."/>
        </authorList>
    </citation>
    <scope>NUCLEOTIDE SEQUENCE [LARGE SCALE GENOMIC DNA]</scope>
    <source>
        <strain evidence="2">B95-8</strain>
        <tissue evidence="2">Cell line</tissue>
    </source>
</reference>
<protein>
    <submittedName>
        <fullName evidence="2">Uncharacterized protein</fullName>
    </submittedName>
</protein>
<feature type="region of interest" description="Disordered" evidence="1">
    <location>
        <begin position="1"/>
        <end position="119"/>
    </location>
</feature>
<proteinExistence type="predicted"/>
<gene>
    <name evidence="2" type="ORF">P7K49_015159</name>
</gene>